<feature type="region of interest" description="Disordered" evidence="1">
    <location>
        <begin position="75"/>
        <end position="109"/>
    </location>
</feature>
<reference evidence="2" key="1">
    <citation type="submission" date="2022-06" db="EMBL/GenBank/DDBJ databases">
        <authorList>
            <person name="Berger JAMES D."/>
            <person name="Berger JAMES D."/>
        </authorList>
    </citation>
    <scope>NUCLEOTIDE SEQUENCE [LARGE SCALE GENOMIC DNA]</scope>
</reference>
<protein>
    <submittedName>
        <fullName evidence="3">Uncharacterized protein</fullName>
    </submittedName>
</protein>
<keyword evidence="2" id="KW-1185">Reference proteome</keyword>
<proteinExistence type="predicted"/>
<accession>A0AA85KAJ9</accession>
<sequence length="282" mass="31645">MCKQSTQLTFVIIWCSVYHGELADQLIRKPEELRAKELCNSSINCTSKASTVSSANRINNLIWLKIPIPRTTASQAVEKTEATHSSNKKRTSLSSPSASSHPSTQSQTPNYATNTINLLSIIYHIFLPISYEFGPDLVYLLIGSNEDDYNFITPDTSARLLYLLNGLGAAVIVNGTSQQLCSDSLVGSLLGKPLPTGFDETQSTSPSSGVKQAIHLVMEQNHQRWKFLKFCVWENGLCHENMKWGRMKRLPDCCFIADYQKNQYYCPKTSTHFKMMSIFTKV</sequence>
<organism evidence="2 3">
    <name type="scientific">Trichobilharzia regenti</name>
    <name type="common">Nasal bird schistosome</name>
    <dbReference type="NCBI Taxonomy" id="157069"/>
    <lineage>
        <taxon>Eukaryota</taxon>
        <taxon>Metazoa</taxon>
        <taxon>Spiralia</taxon>
        <taxon>Lophotrochozoa</taxon>
        <taxon>Platyhelminthes</taxon>
        <taxon>Trematoda</taxon>
        <taxon>Digenea</taxon>
        <taxon>Strigeidida</taxon>
        <taxon>Schistosomatoidea</taxon>
        <taxon>Schistosomatidae</taxon>
        <taxon>Trichobilharzia</taxon>
    </lineage>
</organism>
<feature type="compositionally biased region" description="Low complexity" evidence="1">
    <location>
        <begin position="92"/>
        <end position="109"/>
    </location>
</feature>
<dbReference type="WBParaSite" id="TREG1_77550.1">
    <property type="protein sequence ID" value="TREG1_77550.1"/>
    <property type="gene ID" value="TREG1_77550"/>
</dbReference>
<evidence type="ECO:0000313" key="2">
    <source>
        <dbReference type="Proteomes" id="UP000050795"/>
    </source>
</evidence>
<dbReference type="AlphaFoldDB" id="A0AA85KAJ9"/>
<evidence type="ECO:0000313" key="3">
    <source>
        <dbReference type="WBParaSite" id="TREG1_77550.1"/>
    </source>
</evidence>
<name>A0AA85KAJ9_TRIRE</name>
<dbReference type="Proteomes" id="UP000050795">
    <property type="component" value="Unassembled WGS sequence"/>
</dbReference>
<evidence type="ECO:0000256" key="1">
    <source>
        <dbReference type="SAM" id="MobiDB-lite"/>
    </source>
</evidence>
<reference evidence="3" key="2">
    <citation type="submission" date="2023-11" db="UniProtKB">
        <authorList>
            <consortium name="WormBaseParasite"/>
        </authorList>
    </citation>
    <scope>IDENTIFICATION</scope>
</reference>